<comment type="caution">
    <text evidence="1">The sequence shown here is derived from an EMBL/GenBank/DDBJ whole genome shotgun (WGS) entry which is preliminary data.</text>
</comment>
<dbReference type="AlphaFoldDB" id="A0A4U1CCT7"/>
<dbReference type="RefSeq" id="WP_136837629.1">
    <property type="nucleotide sequence ID" value="NZ_SWBQ01000006.1"/>
</dbReference>
<keyword evidence="2" id="KW-1185">Reference proteome</keyword>
<dbReference type="OrthoDB" id="680708at2"/>
<organism evidence="1 2">
    <name type="scientific">Pedobacter frigoris</name>
    <dbReference type="NCBI Taxonomy" id="2571272"/>
    <lineage>
        <taxon>Bacteria</taxon>
        <taxon>Pseudomonadati</taxon>
        <taxon>Bacteroidota</taxon>
        <taxon>Sphingobacteriia</taxon>
        <taxon>Sphingobacteriales</taxon>
        <taxon>Sphingobacteriaceae</taxon>
        <taxon>Pedobacter</taxon>
    </lineage>
</organism>
<dbReference type="Proteomes" id="UP000307244">
    <property type="component" value="Unassembled WGS sequence"/>
</dbReference>
<evidence type="ECO:0000313" key="1">
    <source>
        <dbReference type="EMBL" id="TKC03990.1"/>
    </source>
</evidence>
<accession>A0A4U1CCT7</accession>
<reference evidence="1 2" key="1">
    <citation type="submission" date="2019-04" db="EMBL/GenBank/DDBJ databases">
        <title>Pedobacter sp. RP-3-15 sp. nov., isolated from Arctic soil.</title>
        <authorList>
            <person name="Dahal R.H."/>
            <person name="Kim D.-U."/>
        </authorList>
    </citation>
    <scope>NUCLEOTIDE SEQUENCE [LARGE SCALE GENOMIC DNA]</scope>
    <source>
        <strain evidence="1 2">RP-3-15</strain>
    </source>
</reference>
<dbReference type="EMBL" id="SWBQ01000006">
    <property type="protein sequence ID" value="TKC03990.1"/>
    <property type="molecule type" value="Genomic_DNA"/>
</dbReference>
<evidence type="ECO:0000313" key="2">
    <source>
        <dbReference type="Proteomes" id="UP000307244"/>
    </source>
</evidence>
<proteinExistence type="predicted"/>
<protein>
    <submittedName>
        <fullName evidence="1">Uncharacterized protein</fullName>
    </submittedName>
</protein>
<sequence>MARYDGKRLRGIIGPYIFRDGNSKKHTIVQSKAEKVTQTEASQKTAGVFGNASVLSRNIRDDLRCLTGKFYDGTMINRLNTVNRSIMEHCFDKQTEIYTYQSDSFNNLVGFEFNDYAKLSAHIWVEQVISLEGNNLTLSLPTFAVPTELTMPVRANEAEITVTLGQYVLADRVKKQREEQKLTVVNGEQVPAHDFTFEVAEGCLCVLSINVEYFQTHQSIKKPLNTKTLNPAAVFGAVITPGTFVLPPLEKTEFKSKASPWSRMDK</sequence>
<name>A0A4U1CCT7_9SPHI</name>
<gene>
    <name evidence="1" type="ORF">FA047_18785</name>
</gene>